<evidence type="ECO:0000313" key="2">
    <source>
        <dbReference type="EMBL" id="QDT45778.1"/>
    </source>
</evidence>
<keyword evidence="1" id="KW-0472">Membrane</keyword>
<proteinExistence type="predicted"/>
<keyword evidence="3" id="KW-1185">Reference proteome</keyword>
<keyword evidence="1" id="KW-1133">Transmembrane helix</keyword>
<dbReference type="Proteomes" id="UP000317171">
    <property type="component" value="Chromosome"/>
</dbReference>
<name>A0A517RPH6_9PLAN</name>
<evidence type="ECO:0000256" key="1">
    <source>
        <dbReference type="SAM" id="Phobius"/>
    </source>
</evidence>
<feature type="transmembrane region" description="Helical" evidence="1">
    <location>
        <begin position="26"/>
        <end position="46"/>
    </location>
</feature>
<reference evidence="2 3" key="1">
    <citation type="submission" date="2019-02" db="EMBL/GenBank/DDBJ databases">
        <title>Deep-cultivation of Planctomycetes and their phenomic and genomic characterization uncovers novel biology.</title>
        <authorList>
            <person name="Wiegand S."/>
            <person name="Jogler M."/>
            <person name="Boedeker C."/>
            <person name="Pinto D."/>
            <person name="Vollmers J."/>
            <person name="Rivas-Marin E."/>
            <person name="Kohn T."/>
            <person name="Peeters S.H."/>
            <person name="Heuer A."/>
            <person name="Rast P."/>
            <person name="Oberbeckmann S."/>
            <person name="Bunk B."/>
            <person name="Jeske O."/>
            <person name="Meyerdierks A."/>
            <person name="Storesund J.E."/>
            <person name="Kallscheuer N."/>
            <person name="Luecker S."/>
            <person name="Lage O.M."/>
            <person name="Pohl T."/>
            <person name="Merkel B.J."/>
            <person name="Hornburger P."/>
            <person name="Mueller R.-W."/>
            <person name="Bruemmer F."/>
            <person name="Labrenz M."/>
            <person name="Spormann A.M."/>
            <person name="Op den Camp H."/>
            <person name="Overmann J."/>
            <person name="Amann R."/>
            <person name="Jetten M.S.M."/>
            <person name="Mascher T."/>
            <person name="Medema M.H."/>
            <person name="Devos D.P."/>
            <person name="Kaster A.-K."/>
            <person name="Ovreas L."/>
            <person name="Rohde M."/>
            <person name="Galperin M.Y."/>
            <person name="Jogler C."/>
        </authorList>
    </citation>
    <scope>NUCLEOTIDE SEQUENCE [LARGE SCALE GENOMIC DNA]</scope>
    <source>
        <strain evidence="2 3">Pan241w</strain>
    </source>
</reference>
<dbReference type="EMBL" id="CP036269">
    <property type="protein sequence ID" value="QDT45778.1"/>
    <property type="molecule type" value="Genomic_DNA"/>
</dbReference>
<accession>A0A517RPH6</accession>
<dbReference type="OrthoDB" id="268858at2"/>
<evidence type="ECO:0000313" key="3">
    <source>
        <dbReference type="Proteomes" id="UP000317171"/>
    </source>
</evidence>
<protein>
    <submittedName>
        <fullName evidence="2">Uncharacterized protein</fullName>
    </submittedName>
</protein>
<dbReference type="AlphaFoldDB" id="A0A517RPH6"/>
<organism evidence="2 3">
    <name type="scientific">Gimesia alba</name>
    <dbReference type="NCBI Taxonomy" id="2527973"/>
    <lineage>
        <taxon>Bacteria</taxon>
        <taxon>Pseudomonadati</taxon>
        <taxon>Planctomycetota</taxon>
        <taxon>Planctomycetia</taxon>
        <taxon>Planctomycetales</taxon>
        <taxon>Planctomycetaceae</taxon>
        <taxon>Gimesia</taxon>
    </lineage>
</organism>
<dbReference type="KEGG" id="gaz:Pan241w_59060"/>
<sequence length="153" mass="17497">MKQKTVTLRSNICEQRQSRWIQRRGTIVLIPMLCLVLSLAVIGGLLKQTSIELKQLKKEEYLIQANWLADAAAQRAVRKLREAPNYTGETWSVLPEEIGGKFPGSIVIEINRSPQNNQSITIRTLARYPSNRLERVQIIREWPSKLSNTTSKN</sequence>
<keyword evidence="1" id="KW-0812">Transmembrane</keyword>
<gene>
    <name evidence="2" type="ORF">Pan241w_59060</name>
</gene>
<dbReference type="RefSeq" id="WP_145222727.1">
    <property type="nucleotide sequence ID" value="NZ_CP036269.1"/>
</dbReference>